<reference evidence="13 14" key="1">
    <citation type="submission" date="2020-08" db="EMBL/GenBank/DDBJ databases">
        <title>Genome sequencing of Purple Non-Sulfur Bacteria from various extreme environments.</title>
        <authorList>
            <person name="Mayer M."/>
        </authorList>
    </citation>
    <scope>NUCLEOTIDE SEQUENCE [LARGE SCALE GENOMIC DNA]</scope>
    <source>
        <strain evidence="13 14">JA131</strain>
    </source>
</reference>
<evidence type="ECO:0000256" key="10">
    <source>
        <dbReference type="ARBA" id="ARBA00031382"/>
    </source>
</evidence>
<dbReference type="Pfam" id="PF00485">
    <property type="entry name" value="PRK"/>
    <property type="match status" value="1"/>
</dbReference>
<evidence type="ECO:0000256" key="5">
    <source>
        <dbReference type="ARBA" id="ARBA00022567"/>
    </source>
</evidence>
<organism evidence="13 14">
    <name type="scientific">Roseospira visakhapatnamensis</name>
    <dbReference type="NCBI Taxonomy" id="390880"/>
    <lineage>
        <taxon>Bacteria</taxon>
        <taxon>Pseudomonadati</taxon>
        <taxon>Pseudomonadota</taxon>
        <taxon>Alphaproteobacteria</taxon>
        <taxon>Rhodospirillales</taxon>
        <taxon>Rhodospirillaceae</taxon>
        <taxon>Roseospira</taxon>
    </lineage>
</organism>
<dbReference type="EMBL" id="JACIGK010000018">
    <property type="protein sequence ID" value="MBB4266835.1"/>
    <property type="molecule type" value="Genomic_DNA"/>
</dbReference>
<evidence type="ECO:0000313" key="13">
    <source>
        <dbReference type="EMBL" id="MBB4266835.1"/>
    </source>
</evidence>
<evidence type="ECO:0000256" key="7">
    <source>
        <dbReference type="ARBA" id="ARBA00022741"/>
    </source>
</evidence>
<protein>
    <recommendedName>
        <fullName evidence="3">phosphoribulokinase</fullName>
        <ecNumber evidence="3">2.7.1.19</ecNumber>
    </recommendedName>
    <alternativeName>
        <fullName evidence="10">Phosphopentokinase</fullName>
    </alternativeName>
</protein>
<keyword evidence="5" id="KW-0113">Calvin cycle</keyword>
<dbReference type="Gene3D" id="3.40.50.300">
    <property type="entry name" value="P-loop containing nucleotide triphosphate hydrolases"/>
    <property type="match status" value="1"/>
</dbReference>
<comment type="caution">
    <text evidence="13">The sequence shown here is derived from an EMBL/GenBank/DDBJ whole genome shotgun (WGS) entry which is preliminary data.</text>
</comment>
<keyword evidence="14" id="KW-1185">Reference proteome</keyword>
<dbReference type="InterPro" id="IPR006083">
    <property type="entry name" value="PRK/URK"/>
</dbReference>
<name>A0A7W6REF6_9PROT</name>
<evidence type="ECO:0000256" key="9">
    <source>
        <dbReference type="ARBA" id="ARBA00022840"/>
    </source>
</evidence>
<comment type="similarity">
    <text evidence="2">Belongs to the phosphoribulokinase family.</text>
</comment>
<keyword evidence="7" id="KW-0547">Nucleotide-binding</keyword>
<dbReference type="GO" id="GO:0019253">
    <property type="term" value="P:reductive pentose-phosphate cycle"/>
    <property type="evidence" value="ECO:0007669"/>
    <property type="project" value="UniProtKB-KW"/>
</dbReference>
<dbReference type="AlphaFoldDB" id="A0A7W6REF6"/>
<dbReference type="GO" id="GO:0008974">
    <property type="term" value="F:phosphoribulokinase activity"/>
    <property type="evidence" value="ECO:0007669"/>
    <property type="project" value="UniProtKB-EC"/>
</dbReference>
<keyword evidence="8 13" id="KW-0418">Kinase</keyword>
<sequence length="312" mass="34816">MPLKRFDRPIILGVVGDSASGKTTLATGVARILGEDRVATICTDDYHRFSRAQRAENGLSALDPRSNYLDILEQHLGLLRQGKPILKPVYSHEVGDLVQPQYVLPKPYIIVEGLLGYTTRAMRDCYDVKIYLEPDQDLRVEWKIQRDTAKRGYTRDQVLASLEKRREDSPAFIHPQRVFADIVIQFKRPEGQSAESGARLDVRHILRPTLPHPNLAPLVDAGAKNELSLDLARDHDGKPVDVLGITGSITDQRAKALENLLWDLIPEASHLRANVGEFTDANNNQVVSHPLALTQLLIAYHMVKAALGIHAI</sequence>
<evidence type="ECO:0000313" key="14">
    <source>
        <dbReference type="Proteomes" id="UP000554286"/>
    </source>
</evidence>
<comment type="catalytic activity">
    <reaction evidence="11">
        <text>D-ribulose 5-phosphate + ATP = D-ribulose 1,5-bisphosphate + ADP + H(+)</text>
        <dbReference type="Rhea" id="RHEA:19365"/>
        <dbReference type="ChEBI" id="CHEBI:15378"/>
        <dbReference type="ChEBI" id="CHEBI:30616"/>
        <dbReference type="ChEBI" id="CHEBI:57870"/>
        <dbReference type="ChEBI" id="CHEBI:58121"/>
        <dbReference type="ChEBI" id="CHEBI:456216"/>
        <dbReference type="EC" id="2.7.1.19"/>
    </reaction>
</comment>
<evidence type="ECO:0000256" key="8">
    <source>
        <dbReference type="ARBA" id="ARBA00022777"/>
    </source>
</evidence>
<dbReference type="PANTHER" id="PTHR10285">
    <property type="entry name" value="URIDINE KINASE"/>
    <property type="match status" value="1"/>
</dbReference>
<evidence type="ECO:0000256" key="11">
    <source>
        <dbReference type="ARBA" id="ARBA00047663"/>
    </source>
</evidence>
<feature type="domain" description="Phosphoribulokinase/uridine kinase" evidence="12">
    <location>
        <begin position="11"/>
        <end position="185"/>
    </location>
</feature>
<dbReference type="RefSeq" id="WP_184045639.1">
    <property type="nucleotide sequence ID" value="NZ_JACIGK010000018.1"/>
</dbReference>
<evidence type="ECO:0000256" key="4">
    <source>
        <dbReference type="ARBA" id="ARBA00022531"/>
    </source>
</evidence>
<evidence type="ECO:0000256" key="6">
    <source>
        <dbReference type="ARBA" id="ARBA00022679"/>
    </source>
</evidence>
<evidence type="ECO:0000256" key="2">
    <source>
        <dbReference type="ARBA" id="ARBA00009719"/>
    </source>
</evidence>
<evidence type="ECO:0000259" key="12">
    <source>
        <dbReference type="Pfam" id="PF00485"/>
    </source>
</evidence>
<dbReference type="Proteomes" id="UP000554286">
    <property type="component" value="Unassembled WGS sequence"/>
</dbReference>
<dbReference type="InterPro" id="IPR027417">
    <property type="entry name" value="P-loop_NTPase"/>
</dbReference>
<comment type="pathway">
    <text evidence="1">Carbohydrate biosynthesis; Calvin cycle.</text>
</comment>
<dbReference type="GO" id="GO:0005524">
    <property type="term" value="F:ATP binding"/>
    <property type="evidence" value="ECO:0007669"/>
    <property type="project" value="UniProtKB-KW"/>
</dbReference>
<accession>A0A7W6REF6</accession>
<evidence type="ECO:0000256" key="3">
    <source>
        <dbReference type="ARBA" id="ARBA00012042"/>
    </source>
</evidence>
<keyword evidence="9" id="KW-0067">ATP-binding</keyword>
<evidence type="ECO:0000256" key="1">
    <source>
        <dbReference type="ARBA" id="ARBA00005215"/>
    </source>
</evidence>
<dbReference type="PRINTS" id="PR00478">
    <property type="entry name" value="PHRIBLKINASE"/>
</dbReference>
<gene>
    <name evidence="13" type="ORF">GGD89_002471</name>
</gene>
<keyword evidence="4" id="KW-0602">Photosynthesis</keyword>
<dbReference type="InterPro" id="IPR006082">
    <property type="entry name" value="PRK"/>
</dbReference>
<keyword evidence="6 13" id="KW-0808">Transferase</keyword>
<dbReference type="EC" id="2.7.1.19" evidence="3"/>
<proteinExistence type="inferred from homology"/>
<dbReference type="SUPFAM" id="SSF52540">
    <property type="entry name" value="P-loop containing nucleoside triphosphate hydrolases"/>
    <property type="match status" value="1"/>
</dbReference>
<dbReference type="NCBIfam" id="NF005655">
    <property type="entry name" value="PRK07429.1"/>
    <property type="match status" value="1"/>
</dbReference>